<dbReference type="Gene3D" id="1.10.10.10">
    <property type="entry name" value="Winged helix-like DNA-binding domain superfamily/Winged helix DNA-binding domain"/>
    <property type="match status" value="1"/>
</dbReference>
<accession>A0A413YGK6</accession>
<dbReference type="InterPro" id="IPR036390">
    <property type="entry name" value="WH_DNA-bd_sf"/>
</dbReference>
<dbReference type="InterPro" id="IPR036388">
    <property type="entry name" value="WH-like_DNA-bd_sf"/>
</dbReference>
<dbReference type="SUPFAM" id="SSF46785">
    <property type="entry name" value="Winged helix' DNA-binding domain"/>
    <property type="match status" value="1"/>
</dbReference>
<dbReference type="GO" id="GO:0003700">
    <property type="term" value="F:DNA-binding transcription factor activity"/>
    <property type="evidence" value="ECO:0007669"/>
    <property type="project" value="InterPro"/>
</dbReference>
<organism evidence="2 3">
    <name type="scientific">Dorea formicigenerans</name>
    <dbReference type="NCBI Taxonomy" id="39486"/>
    <lineage>
        <taxon>Bacteria</taxon>
        <taxon>Bacillati</taxon>
        <taxon>Bacillota</taxon>
        <taxon>Clostridia</taxon>
        <taxon>Lachnospirales</taxon>
        <taxon>Lachnospiraceae</taxon>
        <taxon>Dorea</taxon>
    </lineage>
</organism>
<feature type="domain" description="HTH arsR-type" evidence="1">
    <location>
        <begin position="1"/>
        <end position="61"/>
    </location>
</feature>
<proteinExistence type="predicted"/>
<dbReference type="RefSeq" id="WP_118359782.1">
    <property type="nucleotide sequence ID" value="NZ_JAAIOE010000006.1"/>
</dbReference>
<comment type="caution">
    <text evidence="2">The sequence shown here is derived from an EMBL/GenBank/DDBJ whole genome shotgun (WGS) entry which is preliminary data.</text>
</comment>
<evidence type="ECO:0000313" key="3">
    <source>
        <dbReference type="Proteomes" id="UP000284742"/>
    </source>
</evidence>
<dbReference type="PROSITE" id="PS50987">
    <property type="entry name" value="HTH_ARSR_2"/>
    <property type="match status" value="1"/>
</dbReference>
<gene>
    <name evidence="2" type="ORF">DW860_15420</name>
</gene>
<dbReference type="Proteomes" id="UP000284742">
    <property type="component" value="Unassembled WGS sequence"/>
</dbReference>
<protein>
    <submittedName>
        <fullName evidence="2">Transcriptional regulator</fullName>
    </submittedName>
</protein>
<evidence type="ECO:0000313" key="2">
    <source>
        <dbReference type="EMBL" id="RHC02895.1"/>
    </source>
</evidence>
<dbReference type="InterPro" id="IPR011991">
    <property type="entry name" value="ArsR-like_HTH"/>
</dbReference>
<dbReference type="CDD" id="cd00090">
    <property type="entry name" value="HTH_ARSR"/>
    <property type="match status" value="1"/>
</dbReference>
<reference evidence="2 3" key="1">
    <citation type="submission" date="2018-08" db="EMBL/GenBank/DDBJ databases">
        <title>A genome reference for cultivated species of the human gut microbiota.</title>
        <authorList>
            <person name="Zou Y."/>
            <person name="Xue W."/>
            <person name="Luo G."/>
        </authorList>
    </citation>
    <scope>NUCLEOTIDE SEQUENCE [LARGE SCALE GENOMIC DNA]</scope>
    <source>
        <strain evidence="2 3">AM37-5</strain>
    </source>
</reference>
<dbReference type="InterPro" id="IPR001845">
    <property type="entry name" value="HTH_ArsR_DNA-bd_dom"/>
</dbReference>
<sequence>MWLAIFADALDMSEAAVSHHLRILWMNGLVRHRRNGKPRDQKIHRTRITQFSVSLQECVRN</sequence>
<dbReference type="EMBL" id="QSHK01000017">
    <property type="protein sequence ID" value="RHC02895.1"/>
    <property type="molecule type" value="Genomic_DNA"/>
</dbReference>
<name>A0A413YGK6_9FIRM</name>
<evidence type="ECO:0000259" key="1">
    <source>
        <dbReference type="PROSITE" id="PS50987"/>
    </source>
</evidence>
<dbReference type="AlphaFoldDB" id="A0A413YGK6"/>
<dbReference type="Pfam" id="PF01022">
    <property type="entry name" value="HTH_5"/>
    <property type="match status" value="1"/>
</dbReference>